<gene>
    <name evidence="3" type="ORF">EZI54_06860</name>
</gene>
<dbReference type="InterPro" id="IPR014911">
    <property type="entry name" value="PilS_N"/>
</dbReference>
<name>A0ABY1ZQV3_9GAMM</name>
<dbReference type="EMBL" id="SJDL01000008">
    <property type="protein sequence ID" value="TBW57371.1"/>
    <property type="molecule type" value="Genomic_DNA"/>
</dbReference>
<dbReference type="NCBIfam" id="TIGR02532">
    <property type="entry name" value="IV_pilin_GFxxxE"/>
    <property type="match status" value="1"/>
</dbReference>
<dbReference type="InterPro" id="IPR012902">
    <property type="entry name" value="N_methyl_site"/>
</dbReference>
<dbReference type="SUPFAM" id="SSF54523">
    <property type="entry name" value="Pili subunits"/>
    <property type="match status" value="1"/>
</dbReference>
<dbReference type="PROSITE" id="PS00409">
    <property type="entry name" value="PROKAR_NTER_METHYL"/>
    <property type="match status" value="1"/>
</dbReference>
<feature type="domain" description="Type 4 secretion system PilS N-terminal" evidence="2">
    <location>
        <begin position="63"/>
        <end position="190"/>
    </location>
</feature>
<dbReference type="Proteomes" id="UP000313645">
    <property type="component" value="Unassembled WGS sequence"/>
</dbReference>
<dbReference type="InterPro" id="IPR045584">
    <property type="entry name" value="Pilin-like"/>
</dbReference>
<comment type="caution">
    <text evidence="3">The sequence shown here is derived from an EMBL/GenBank/DDBJ whole genome shotgun (WGS) entry which is preliminary data.</text>
</comment>
<organism evidence="3 4">
    <name type="scientific">Marinobacter halodurans</name>
    <dbReference type="NCBI Taxonomy" id="2528979"/>
    <lineage>
        <taxon>Bacteria</taxon>
        <taxon>Pseudomonadati</taxon>
        <taxon>Pseudomonadota</taxon>
        <taxon>Gammaproteobacteria</taxon>
        <taxon>Pseudomonadales</taxon>
        <taxon>Marinobacteraceae</taxon>
        <taxon>Marinobacter</taxon>
    </lineage>
</organism>
<keyword evidence="1" id="KW-0472">Membrane</keyword>
<keyword evidence="1" id="KW-1133">Transmembrane helix</keyword>
<dbReference type="Gene3D" id="3.30.1690.10">
    <property type="entry name" value="TcpA-like pilin"/>
    <property type="match status" value="1"/>
</dbReference>
<feature type="transmembrane region" description="Helical" evidence="1">
    <location>
        <begin position="30"/>
        <end position="52"/>
    </location>
</feature>
<protein>
    <submittedName>
        <fullName evidence="3">Prepilin-type N-terminal cleavage/methylation domain-containing protein</fullName>
    </submittedName>
</protein>
<proteinExistence type="predicted"/>
<evidence type="ECO:0000313" key="3">
    <source>
        <dbReference type="EMBL" id="TBW57371.1"/>
    </source>
</evidence>
<sequence length="194" mass="20207">MSDKIISTNTQMEISNMRNMRNLPTRQAGYTLPEIIVGVVVAGLVAAAVLAAGKDLIGGTEVDGEQSKLDVIQKNVKDLYSQRANFSNLDQSAAIDGGVFPSSMVSDGSAFNKWNGNVTVAAANDTAGNTDRGFEVVWEGVEEDSCSKMATGTSADEVSIDGTSVTDSTGQVDPADAAQQCAGGAADITFLYNK</sequence>
<evidence type="ECO:0000313" key="4">
    <source>
        <dbReference type="Proteomes" id="UP000313645"/>
    </source>
</evidence>
<dbReference type="Pfam" id="PF08805">
    <property type="entry name" value="PilS"/>
    <property type="match status" value="1"/>
</dbReference>
<evidence type="ECO:0000259" key="2">
    <source>
        <dbReference type="Pfam" id="PF08805"/>
    </source>
</evidence>
<keyword evidence="4" id="KW-1185">Reference proteome</keyword>
<evidence type="ECO:0000256" key="1">
    <source>
        <dbReference type="SAM" id="Phobius"/>
    </source>
</evidence>
<keyword evidence="1" id="KW-0812">Transmembrane</keyword>
<accession>A0ABY1ZQV3</accession>
<dbReference type="Pfam" id="PF07963">
    <property type="entry name" value="N_methyl"/>
    <property type="match status" value="1"/>
</dbReference>
<reference evidence="3 4" key="1">
    <citation type="submission" date="2019-02" db="EMBL/GenBank/DDBJ databases">
        <title>Marinobacter halodurans sp. nov., a marine bacterium isolated from sea tidal flat.</title>
        <authorList>
            <person name="Yoo Y."/>
            <person name="Lee D.W."/>
            <person name="Kim B.S."/>
            <person name="Kim J.-J."/>
        </authorList>
    </citation>
    <scope>NUCLEOTIDE SEQUENCE [LARGE SCALE GENOMIC DNA]</scope>
    <source>
        <strain evidence="3 4">YJ-S3-2</strain>
    </source>
</reference>